<evidence type="ECO:0000259" key="7">
    <source>
        <dbReference type="Pfam" id="PF02229"/>
    </source>
</evidence>
<dbReference type="GO" id="GO:0005634">
    <property type="term" value="C:nucleus"/>
    <property type="evidence" value="ECO:0007669"/>
    <property type="project" value="UniProtKB-SubCell"/>
</dbReference>
<dbReference type="SUPFAM" id="SSF54447">
    <property type="entry name" value="ssDNA-binding transcriptional regulator domain"/>
    <property type="match status" value="1"/>
</dbReference>
<dbReference type="Proteomes" id="UP000507470">
    <property type="component" value="Unassembled WGS sequence"/>
</dbReference>
<protein>
    <recommendedName>
        <fullName evidence="7">Transcriptional coactivator p15 (PC4) C-terminal domain-containing protein</fullName>
    </recommendedName>
</protein>
<organism evidence="8 9">
    <name type="scientific">Mytilus coruscus</name>
    <name type="common">Sea mussel</name>
    <dbReference type="NCBI Taxonomy" id="42192"/>
    <lineage>
        <taxon>Eukaryota</taxon>
        <taxon>Metazoa</taxon>
        <taxon>Spiralia</taxon>
        <taxon>Lophotrochozoa</taxon>
        <taxon>Mollusca</taxon>
        <taxon>Bivalvia</taxon>
        <taxon>Autobranchia</taxon>
        <taxon>Pteriomorphia</taxon>
        <taxon>Mytilida</taxon>
        <taxon>Mytiloidea</taxon>
        <taxon>Mytilidae</taxon>
        <taxon>Mytilinae</taxon>
        <taxon>Mytilus</taxon>
    </lineage>
</organism>
<keyword evidence="9" id="KW-1185">Reference proteome</keyword>
<dbReference type="Gene3D" id="1.10.533.10">
    <property type="entry name" value="Death Domain, Fas"/>
    <property type="match status" value="1"/>
</dbReference>
<dbReference type="InterPro" id="IPR003173">
    <property type="entry name" value="PC4_C"/>
</dbReference>
<evidence type="ECO:0000256" key="2">
    <source>
        <dbReference type="ARBA" id="ARBA00009001"/>
    </source>
</evidence>
<evidence type="ECO:0000313" key="8">
    <source>
        <dbReference type="EMBL" id="CAC5387033.1"/>
    </source>
</evidence>
<dbReference type="GO" id="GO:0003677">
    <property type="term" value="F:DNA binding"/>
    <property type="evidence" value="ECO:0007669"/>
    <property type="project" value="UniProtKB-KW"/>
</dbReference>
<dbReference type="AlphaFoldDB" id="A0A6J8BSZ9"/>
<evidence type="ECO:0000256" key="1">
    <source>
        <dbReference type="ARBA" id="ARBA00004123"/>
    </source>
</evidence>
<comment type="similarity">
    <text evidence="2">Belongs to the transcriptional coactivator PC4 family.</text>
</comment>
<dbReference type="CDD" id="cd01671">
    <property type="entry name" value="CARD"/>
    <property type="match status" value="1"/>
</dbReference>
<evidence type="ECO:0000313" key="9">
    <source>
        <dbReference type="Proteomes" id="UP000507470"/>
    </source>
</evidence>
<dbReference type="InterPro" id="IPR045125">
    <property type="entry name" value="Sub1/Tcp4-like"/>
</dbReference>
<evidence type="ECO:0000256" key="6">
    <source>
        <dbReference type="ARBA" id="ARBA00023242"/>
    </source>
</evidence>
<evidence type="ECO:0000256" key="3">
    <source>
        <dbReference type="ARBA" id="ARBA00023015"/>
    </source>
</evidence>
<dbReference type="EMBL" id="CACVKT020003954">
    <property type="protein sequence ID" value="CAC5387033.1"/>
    <property type="molecule type" value="Genomic_DNA"/>
</dbReference>
<dbReference type="InterPro" id="IPR011029">
    <property type="entry name" value="DEATH-like_dom_sf"/>
</dbReference>
<dbReference type="Gene3D" id="2.30.31.10">
    <property type="entry name" value="Transcriptional Coactivator Pc4, Chain A"/>
    <property type="match status" value="1"/>
</dbReference>
<evidence type="ECO:0000256" key="4">
    <source>
        <dbReference type="ARBA" id="ARBA00023125"/>
    </source>
</evidence>
<proteinExistence type="inferred from homology"/>
<dbReference type="SUPFAM" id="SSF47986">
    <property type="entry name" value="DEATH domain"/>
    <property type="match status" value="1"/>
</dbReference>
<keyword evidence="3" id="KW-0805">Transcription regulation</keyword>
<dbReference type="GO" id="GO:0060261">
    <property type="term" value="P:positive regulation of transcription initiation by RNA polymerase II"/>
    <property type="evidence" value="ECO:0007669"/>
    <property type="project" value="InterPro"/>
</dbReference>
<keyword evidence="6" id="KW-0539">Nucleus</keyword>
<dbReference type="PANTHER" id="PTHR13215">
    <property type="entry name" value="RNA POLYMERASE II TRANSCRIPTIONAL COACTIVATOR"/>
    <property type="match status" value="1"/>
</dbReference>
<sequence length="324" mass="37736">MRTYKCGCFSVTMSHDAFNNTNEYEYKNICGQHRHEESAKEEHDMLLKKELIIQKARYVLLTFLKPDIVAHHLERRKAISKKEKDKILKTTSEYVKSQQLIELIINSRKTSFHQFRSALIRSGQANLLRYISETNTTVDNDDDDLMKSHEGRCMIHLQGDCYVVAKEFREQVYINIRNYQTIDQKKYPTKRGVSLTLSRWLTLIMQKDYINSVFQLVMEGERIEEEIVHIGGGKDLTKHLQQNALNSVKWQMLCDTMKIMTEFVPELTNAVKCEDTHNNEIGKLTCSECSPFPEEKEEVVSNEEGTLTIATEEVNLNQEDTQEL</sequence>
<name>A0A6J8BSZ9_MYTCO</name>
<evidence type="ECO:0000256" key="5">
    <source>
        <dbReference type="ARBA" id="ARBA00023163"/>
    </source>
</evidence>
<dbReference type="GO" id="GO:0003713">
    <property type="term" value="F:transcription coactivator activity"/>
    <property type="evidence" value="ECO:0007669"/>
    <property type="project" value="InterPro"/>
</dbReference>
<feature type="domain" description="Transcriptional coactivator p15 (PC4) C-terminal" evidence="7">
    <location>
        <begin position="163"/>
        <end position="204"/>
    </location>
</feature>
<gene>
    <name evidence="8" type="ORF">MCOR_22409</name>
</gene>
<dbReference type="Pfam" id="PF02229">
    <property type="entry name" value="PC4"/>
    <property type="match status" value="1"/>
</dbReference>
<comment type="subcellular location">
    <subcellularLocation>
        <location evidence="1">Nucleus</location>
    </subcellularLocation>
</comment>
<reference evidence="8 9" key="1">
    <citation type="submission" date="2020-06" db="EMBL/GenBank/DDBJ databases">
        <authorList>
            <person name="Li R."/>
            <person name="Bekaert M."/>
        </authorList>
    </citation>
    <scope>NUCLEOTIDE SEQUENCE [LARGE SCALE GENOMIC DNA]</scope>
    <source>
        <strain evidence="9">wild</strain>
    </source>
</reference>
<accession>A0A6J8BSZ9</accession>
<keyword evidence="4" id="KW-0238">DNA-binding</keyword>
<dbReference type="OrthoDB" id="6042816at2759"/>
<dbReference type="InterPro" id="IPR009044">
    <property type="entry name" value="ssDNA-bd_transcriptional_reg"/>
</dbReference>
<keyword evidence="5" id="KW-0804">Transcription</keyword>